<dbReference type="Proteomes" id="UP001159001">
    <property type="component" value="Unassembled WGS sequence"/>
</dbReference>
<evidence type="ECO:0000313" key="2">
    <source>
        <dbReference type="Proteomes" id="UP001159001"/>
    </source>
</evidence>
<name>A0AAW6ULZ6_PRORE</name>
<dbReference type="AlphaFoldDB" id="A0AAW6ULZ6"/>
<protein>
    <submittedName>
        <fullName evidence="1">Uncharacterized protein</fullName>
    </submittedName>
</protein>
<accession>A0AAW6ULZ6</accession>
<dbReference type="EMBL" id="JAOWIN010000013">
    <property type="protein sequence ID" value="MDI9094220.1"/>
    <property type="molecule type" value="Genomic_DNA"/>
</dbReference>
<comment type="caution">
    <text evidence="1">The sequence shown here is derived from an EMBL/GenBank/DDBJ whole genome shotgun (WGS) entry which is preliminary data.</text>
</comment>
<gene>
    <name evidence="1" type="ORF">OGX73_16475</name>
</gene>
<organism evidence="1 2">
    <name type="scientific">Providencia rettgeri</name>
    <dbReference type="NCBI Taxonomy" id="587"/>
    <lineage>
        <taxon>Bacteria</taxon>
        <taxon>Pseudomonadati</taxon>
        <taxon>Pseudomonadota</taxon>
        <taxon>Gammaproteobacteria</taxon>
        <taxon>Enterobacterales</taxon>
        <taxon>Morganellaceae</taxon>
        <taxon>Providencia</taxon>
    </lineage>
</organism>
<evidence type="ECO:0000313" key="1">
    <source>
        <dbReference type="EMBL" id="MDI9094220.1"/>
    </source>
</evidence>
<sequence length="645" mass="71452">MAGSTFDFELVADDKASGVIRQIEGDLSRLRPTLKDASEGLRLGGDETISGMGTIGDKLRDISDFAKGGVQSIGDMIPPLKNLGALTGGLMKAGGIGAMIAGGQKYMTEAAENGTKNVTSAKNMGMSVEESTRLSGTLVQKGASKDEASGIMESYYEKLSQANKGQDGELLASIKSIGAELVKNKDGSVNITKTLESLEAAIQELPDSRNWELRDKLKLPPELIALLKEGKGKLKERMARSDKIGLTVSDEHAERMDKLNTKIKDLGAEFEGAGNKLEKGIFDFLYNDSMLMKIPDFGDVDKATNRIKEVEERVNDTPDNFYHGDKRKDLIARALKDEDYKKSLSFYEKTRLIAHDPTEAQYKAIEEKYGIEWEKQKKLAEERKNTPRINIGDKIPDYWSMTPNKDPSVRAFRNNNPGNVREASNEIGRDEPGVDIYGNKKGFAIFQDENDGRAALARQLLLYMDRGNNTLDGIMRKYAPRKDNNKTGEYIRYMSQHMGVGPYQPLDLYDPDVLANAMNGIIKKETGYQPYSYEEMMGSIDDAINHPKWAGKRNPTRLMEQRDRWYLESEQQQEATSQSAPSITMNDVSDNANIAEVIGEAIRLGLAENQSKGTLEIVLTNPVTGAKQLLNVNTTGRITTAMDLP</sequence>
<reference evidence="1" key="1">
    <citation type="submission" date="2022-10" db="EMBL/GenBank/DDBJ databases">
        <title>Bacterial isolates recovered from the One Health project in Brazil.</title>
        <authorList>
            <person name="Valiatti T.B."/>
            <person name="Santos F."/>
            <person name="Cayo R."/>
            <person name="Gales A.C."/>
        </authorList>
    </citation>
    <scope>NUCLEOTIDE SEQUENCE</scope>
    <source>
        <strain evidence="1">PVR188</strain>
    </source>
</reference>
<dbReference type="RefSeq" id="WP_283027133.1">
    <property type="nucleotide sequence ID" value="NZ_JAOWIN010000013.1"/>
</dbReference>
<proteinExistence type="predicted"/>